<feature type="region of interest" description="Disordered" evidence="1">
    <location>
        <begin position="640"/>
        <end position="680"/>
    </location>
</feature>
<evidence type="ECO:0000313" key="3">
    <source>
        <dbReference type="EMBL" id="CAD5229864.1"/>
    </source>
</evidence>
<gene>
    <name evidence="3" type="ORF">BXYJ_LOCUS10700</name>
</gene>
<accession>A0A1I7S6P0</accession>
<evidence type="ECO:0000313" key="6">
    <source>
        <dbReference type="Proteomes" id="UP000659654"/>
    </source>
</evidence>
<dbReference type="Proteomes" id="UP000582659">
    <property type="component" value="Unassembled WGS sequence"/>
</dbReference>
<evidence type="ECO:0000256" key="1">
    <source>
        <dbReference type="SAM" id="MobiDB-lite"/>
    </source>
</evidence>
<reference evidence="4" key="2">
    <citation type="submission" date="2020-08" db="EMBL/GenBank/DDBJ databases">
        <authorList>
            <person name="Kikuchi T."/>
        </authorList>
    </citation>
    <scope>NUCLEOTIDE SEQUENCE</scope>
    <source>
        <strain evidence="3">Ka4C1</strain>
    </source>
</reference>
<keyword evidence="6" id="KW-1185">Reference proteome</keyword>
<reference evidence="7" key="1">
    <citation type="submission" date="2016-11" db="UniProtKB">
        <authorList>
            <consortium name="WormBaseParasite"/>
        </authorList>
    </citation>
    <scope>IDENTIFICATION</scope>
</reference>
<feature type="domain" description="MULE transposase" evidence="2">
    <location>
        <begin position="283"/>
        <end position="385"/>
    </location>
</feature>
<protein>
    <submittedName>
        <fullName evidence="3">(pine wood nematode) hypothetical protein</fullName>
    </submittedName>
    <submittedName>
        <fullName evidence="7">MULE domain-containing protein</fullName>
    </submittedName>
</protein>
<dbReference type="AlphaFoldDB" id="A0A1I7S6P0"/>
<dbReference type="EMBL" id="CAJFCV020000005">
    <property type="protein sequence ID" value="CAG9120629.1"/>
    <property type="molecule type" value="Genomic_DNA"/>
</dbReference>
<evidence type="ECO:0000259" key="2">
    <source>
        <dbReference type="Pfam" id="PF10551"/>
    </source>
</evidence>
<dbReference type="WBParaSite" id="BXY_0867800.1">
    <property type="protein sequence ID" value="BXY_0867800.1"/>
    <property type="gene ID" value="BXY_0867800"/>
</dbReference>
<evidence type="ECO:0000313" key="4">
    <source>
        <dbReference type="EMBL" id="CAG9120629.1"/>
    </source>
</evidence>
<dbReference type="SMR" id="A0A1I7S6P0"/>
<feature type="compositionally biased region" description="Basic and acidic residues" evidence="1">
    <location>
        <begin position="660"/>
        <end position="674"/>
    </location>
</feature>
<dbReference type="InterPro" id="IPR018289">
    <property type="entry name" value="MULE_transposase_dom"/>
</dbReference>
<dbReference type="EMBL" id="CAJFDI010000005">
    <property type="protein sequence ID" value="CAD5229864.1"/>
    <property type="molecule type" value="Genomic_DNA"/>
</dbReference>
<evidence type="ECO:0000313" key="5">
    <source>
        <dbReference type="Proteomes" id="UP000095284"/>
    </source>
</evidence>
<proteinExistence type="predicted"/>
<dbReference type="Pfam" id="PF10551">
    <property type="entry name" value="MULE"/>
    <property type="match status" value="1"/>
</dbReference>
<organism evidence="5 7">
    <name type="scientific">Bursaphelenchus xylophilus</name>
    <name type="common">Pinewood nematode worm</name>
    <name type="synonym">Aphelenchoides xylophilus</name>
    <dbReference type="NCBI Taxonomy" id="6326"/>
    <lineage>
        <taxon>Eukaryota</taxon>
        <taxon>Metazoa</taxon>
        <taxon>Ecdysozoa</taxon>
        <taxon>Nematoda</taxon>
        <taxon>Chromadorea</taxon>
        <taxon>Rhabditida</taxon>
        <taxon>Tylenchina</taxon>
        <taxon>Tylenchomorpha</taxon>
        <taxon>Aphelenchoidea</taxon>
        <taxon>Aphelenchoididae</taxon>
        <taxon>Bursaphelenchus</taxon>
    </lineage>
</organism>
<feature type="region of interest" description="Disordered" evidence="1">
    <location>
        <begin position="1"/>
        <end position="29"/>
    </location>
</feature>
<name>A0A1I7S6P0_BURXY</name>
<dbReference type="Proteomes" id="UP000659654">
    <property type="component" value="Unassembled WGS sequence"/>
</dbReference>
<dbReference type="Proteomes" id="UP000095284">
    <property type="component" value="Unplaced"/>
</dbReference>
<dbReference type="OrthoDB" id="6579738at2759"/>
<evidence type="ECO:0000313" key="7">
    <source>
        <dbReference type="WBParaSite" id="BXY_0867800.1"/>
    </source>
</evidence>
<sequence>MHTTLSSIDEDEEYYTQTSTSAECKPKSESAPVRKLKDKIGSAYVDGCEDPENLKKVPYFQPVMSQLQHVDELDHNTVLTESVKYNGHVFKYIRKEKKGDAEYFCCMECRAVQRKANRNKERLKFCLRTSKVELDENGNKMFKPNPDDVEHACLKEENGMSILERYTVQAKRKVIDDMRNIPMTTEMAKKNVVQIIKSKFEPLELFSRAYGTLLKGRFSRTVAEHTKIKNGKDVSSVERNGVGNEQLPNKIIQYVQTDENKEPMVIMANCHTLRSLLECDYITCDGTFNYSPRGFSQVYNIRAVFTEFPTKQIAYCGAIFFLASKKESTYVKAFEELNKALKREFGRTLESKPVITDEELAAINGIKKVFPSLKHFLCYVHLCRNVLKHMRQVIPARYLELPQVKNWRYKIYGLAFVPKRVMKRAIHELAKEAELLPIPNANSEEIFDFTNYVATLSERITNTFYENTEVGRTGNNAEGFHSGLDRRFHNNNHPMVALAVSTFTDAIDADSANYLRFAEENENRPDGEPRIGLHKRQEKYAIKDLAIQKANLMLKEKEQSTTPPTIFEYLKYGQQVAFMCALDGRKIADEKKLKRKRKQAVQKRLACFEFLQADAEKKETDAPDAAPQSMPNQSLYSRFERENNKVTKPPFLSQPVPSTLEKKPNHKIPIEMEKSVATIA</sequence>